<dbReference type="EMBL" id="FN648553">
    <property type="protein sequence ID" value="CBN77143.1"/>
    <property type="molecule type" value="Genomic_DNA"/>
</dbReference>
<feature type="compositionally biased region" description="Basic and acidic residues" evidence="1">
    <location>
        <begin position="263"/>
        <end position="283"/>
    </location>
</feature>
<evidence type="ECO:0000313" key="2">
    <source>
        <dbReference type="EMBL" id="CBN77143.1"/>
    </source>
</evidence>
<feature type="compositionally biased region" description="Basic and acidic residues" evidence="1">
    <location>
        <begin position="349"/>
        <end position="380"/>
    </location>
</feature>
<dbReference type="AlphaFoldDB" id="D8LLE5"/>
<protein>
    <submittedName>
        <fullName evidence="2">Imm upregulated 5</fullName>
    </submittedName>
</protein>
<dbReference type="OrthoDB" id="10409585at2759"/>
<reference evidence="2 3" key="1">
    <citation type="journal article" date="2010" name="Nature">
        <title>The Ectocarpus genome and the independent evolution of multicellularity in brown algae.</title>
        <authorList>
            <person name="Cock J.M."/>
            <person name="Sterck L."/>
            <person name="Rouze P."/>
            <person name="Scornet D."/>
            <person name="Allen A.E."/>
            <person name="Amoutzias G."/>
            <person name="Anthouard V."/>
            <person name="Artiguenave F."/>
            <person name="Aury J.M."/>
            <person name="Badger J.H."/>
            <person name="Beszteri B."/>
            <person name="Billiau K."/>
            <person name="Bonnet E."/>
            <person name="Bothwell J.H."/>
            <person name="Bowler C."/>
            <person name="Boyen C."/>
            <person name="Brownlee C."/>
            <person name="Carrano C.J."/>
            <person name="Charrier B."/>
            <person name="Cho G.Y."/>
            <person name="Coelho S.M."/>
            <person name="Collen J."/>
            <person name="Corre E."/>
            <person name="Da Silva C."/>
            <person name="Delage L."/>
            <person name="Delaroque N."/>
            <person name="Dittami S.M."/>
            <person name="Doulbeau S."/>
            <person name="Elias M."/>
            <person name="Farnham G."/>
            <person name="Gachon C.M."/>
            <person name="Gschloessl B."/>
            <person name="Heesch S."/>
            <person name="Jabbari K."/>
            <person name="Jubin C."/>
            <person name="Kawai H."/>
            <person name="Kimura K."/>
            <person name="Kloareg B."/>
            <person name="Kupper F.C."/>
            <person name="Lang D."/>
            <person name="Le Bail A."/>
            <person name="Leblanc C."/>
            <person name="Lerouge P."/>
            <person name="Lohr M."/>
            <person name="Lopez P.J."/>
            <person name="Martens C."/>
            <person name="Maumus F."/>
            <person name="Michel G."/>
            <person name="Miranda-Saavedra D."/>
            <person name="Morales J."/>
            <person name="Moreau H."/>
            <person name="Motomura T."/>
            <person name="Nagasato C."/>
            <person name="Napoli C.A."/>
            <person name="Nelson D.R."/>
            <person name="Nyvall-Collen P."/>
            <person name="Peters A.F."/>
            <person name="Pommier C."/>
            <person name="Potin P."/>
            <person name="Poulain J."/>
            <person name="Quesneville H."/>
            <person name="Read B."/>
            <person name="Rensing S.A."/>
            <person name="Ritter A."/>
            <person name="Rousvoal S."/>
            <person name="Samanta M."/>
            <person name="Samson G."/>
            <person name="Schroeder D.C."/>
            <person name="Segurens B."/>
            <person name="Strittmatter M."/>
            <person name="Tonon T."/>
            <person name="Tregear J.W."/>
            <person name="Valentin K."/>
            <person name="von Dassow P."/>
            <person name="Yamagishi T."/>
            <person name="Van de Peer Y."/>
            <person name="Wincker P."/>
        </authorList>
    </citation>
    <scope>NUCLEOTIDE SEQUENCE [LARGE SCALE GENOMIC DNA]</scope>
    <source>
        <strain evidence="3">Ec32 / CCAP1310/4</strain>
    </source>
</reference>
<dbReference type="EMBL" id="FN649745">
    <property type="protein sequence ID" value="CBN77143.1"/>
    <property type="molecule type" value="Genomic_DNA"/>
</dbReference>
<gene>
    <name evidence="2" type="ORF">Esi_0036_0125</name>
</gene>
<name>D8LLE5_ECTSI</name>
<evidence type="ECO:0000256" key="1">
    <source>
        <dbReference type="SAM" id="MobiDB-lite"/>
    </source>
</evidence>
<sequence>MFYKLFLDERIRSNFSEYDALAIIEWDVLVATDRSFEELYHAAFRVNEEFWVKGSNLEGTNFHSSSMMSDMWHVLGHINGNAIYNNNDQAFVEYVDYTRARWEDNYPYDVALWLTISDFPYSWPLYQRFSNKFVTTNLIAYVGKAHVDHGTVTDAIAGQTLFIHGKNVDEGSNLSVEKVNEANGTGKNGGASKVVRKLQNWKENEKWKTFEEPKWETSETRTNENVPKAARKLQADSEDVYDRRRLTATQDGSAPKVARKLQKWRDANKESGKNKWETTETAKNESVPKAARRLQADSEDVYDRRRLTATQDGSAPEGGSQAAEVEGRQQGVGEEQDGSAPKVARKLQKWRDANKESGKNKWETTETAKDESVPKVSRELQADSEDVYTRRRLVETPTFAASADRVEVSRFFEMESVRPFAEDVERNRVCAFVAGTASQVDQIEVTVSSVLEFVPGMRVVVAAEVDAVDAYERAVGGLPGVSVSSTQSVFTASFFADEYCGVANTTLIYYLKTGSVVSRSFTSKDTHSPQGDLLVVFGKGHSGDLADRTANVLGFEAPPFTTGTDLILPVGANADLRAALASEKTVNDAVGAIEDVFDLGDTAAVPQMLAALQYKRAAPGIWFFNPQEWVTNHLFQTASIWEIPLVKPRFTCELDHVSSADESDVADILQRNLDFFAMGGTCERGVIAMQP</sequence>
<feature type="region of interest" description="Disordered" evidence="1">
    <location>
        <begin position="212"/>
        <end position="380"/>
    </location>
</feature>
<dbReference type="InParanoid" id="D8LLE5"/>
<dbReference type="Proteomes" id="UP000002630">
    <property type="component" value="Linkage Group LG20"/>
</dbReference>
<organism evidence="2 3">
    <name type="scientific">Ectocarpus siliculosus</name>
    <name type="common">Brown alga</name>
    <name type="synonym">Conferva siliculosa</name>
    <dbReference type="NCBI Taxonomy" id="2880"/>
    <lineage>
        <taxon>Eukaryota</taxon>
        <taxon>Sar</taxon>
        <taxon>Stramenopiles</taxon>
        <taxon>Ochrophyta</taxon>
        <taxon>PX clade</taxon>
        <taxon>Phaeophyceae</taxon>
        <taxon>Ectocarpales</taxon>
        <taxon>Ectocarpaceae</taxon>
        <taxon>Ectocarpus</taxon>
    </lineage>
</organism>
<evidence type="ECO:0000313" key="3">
    <source>
        <dbReference type="Proteomes" id="UP000002630"/>
    </source>
</evidence>
<keyword evidence="3" id="KW-1185">Reference proteome</keyword>
<accession>D8LLE5</accession>
<proteinExistence type="predicted"/>
<feature type="compositionally biased region" description="Basic and acidic residues" evidence="1">
    <location>
        <begin position="212"/>
        <end position="222"/>
    </location>
</feature>